<gene>
    <name evidence="13" type="ORF">NFIA_076320</name>
</gene>
<feature type="compositionally biased region" description="Acidic residues" evidence="7">
    <location>
        <begin position="283"/>
        <end position="300"/>
    </location>
</feature>
<dbReference type="Pfam" id="PF12621">
    <property type="entry name" value="PHM7_ext"/>
    <property type="match status" value="1"/>
</dbReference>
<dbReference type="Pfam" id="PF14703">
    <property type="entry name" value="PHM7_cyt"/>
    <property type="match status" value="1"/>
</dbReference>
<sequence length="921" mass="102930">MAFYGDMAGLHQLSRRADEDPENASNSASSLLSTLVPALVVAGIMVLVFVILRRSERRMYMPRTYLGFMRPEERSPPVGTGLWNWIIDMYKLPDEYVLQHHSMDAYLLLRFLKLISVICFVGCLITWPILFPVNATGGGHKEQLDILTMSNIAQDKNARYYAHAFMAWIFVGFVFMTVTRESIFYINLRQAYSLSPAYASRLSSRTVLFTAVTEDYLNRDKIRKMFGIEKVKNVWIATDVKELEDKVKERDAAAMKLEAAETKLIKLANAARAKALKKRGNPEDDAVPLENLSDEPDDESGSVAARWVKASERPTHRLKFLIGKKVDTINWARSEIERLSPEIEELQAKHRAGDAKLVSSVFVEFYAQADAQLAFQSVAHNLPLHMAPRYIGLDPTQVLWSNLRIKWWERIIRYSATIGFVCTLIVFWAIPVAVVGSISNIDSLTDKVPFLKFIDDVPSWIKGVITGLLPTVLMSVLMALLPIILRLMAKLGGAPSAAAVELTTQNFYFAFQVVQVFLVVTLASSAASVVTKVIQQPTSAPQLLATRIPKVSNFYISYIVLQGLSFSSGALLQITGLILGKILGKLLDTTPRKMYNRWSSLAGLGWGTVYPPLTLLAVIGKASYLLISYWFPAANDVVPLGIAITYSCIAPLVLGFATIGLYLFYFAYRYNMLYVSNANIDTQGKAYARALQHITVGCYLLVVCLIGLFAIGTAANRMALGPLILMIIFLVFVILYHISLHNALSPLINYLPKNLEAEEQSLLTSQPIKHGGSVGEHPDDITATNAGKNGNGSFPDVDAAEKGLTTAPATSEKKPNLIVKWFRPDKYDGYWQLRRLVPEAHETTQYPPEVERDAYFHPAITSQPPLLWIPRDKLGVSKQEVKHSARVIPITDEDAWLDDKNKIHWDVDKGVPPIFEEKIYY</sequence>
<keyword evidence="6 8" id="KW-0472">Membrane</keyword>
<dbReference type="HOGENOM" id="CLU_002458_2_1_1"/>
<evidence type="ECO:0000256" key="2">
    <source>
        <dbReference type="ARBA" id="ARBA00007779"/>
    </source>
</evidence>
<dbReference type="OMA" id="DPTQVIW"/>
<feature type="transmembrane region" description="Helical" evidence="8">
    <location>
        <begin position="554"/>
        <end position="580"/>
    </location>
</feature>
<dbReference type="GO" id="GO:0005886">
    <property type="term" value="C:plasma membrane"/>
    <property type="evidence" value="ECO:0007669"/>
    <property type="project" value="TreeGrafter"/>
</dbReference>
<evidence type="ECO:0000256" key="6">
    <source>
        <dbReference type="ARBA" id="ARBA00023136"/>
    </source>
</evidence>
<evidence type="ECO:0000259" key="10">
    <source>
        <dbReference type="Pfam" id="PF12621"/>
    </source>
</evidence>
<feature type="domain" description="CSC1/OSCA1-like N-terminal transmembrane" evidence="11">
    <location>
        <begin position="31"/>
        <end position="181"/>
    </location>
</feature>
<feature type="transmembrane region" description="Helical" evidence="8">
    <location>
        <begin position="718"/>
        <end position="738"/>
    </location>
</feature>
<evidence type="ECO:0000259" key="9">
    <source>
        <dbReference type="Pfam" id="PF02714"/>
    </source>
</evidence>
<reference evidence="14" key="1">
    <citation type="journal article" date="2008" name="PLoS Genet.">
        <title>Genomic islands in the pathogenic filamentous fungus Aspergillus fumigatus.</title>
        <authorList>
            <person name="Fedorova N.D."/>
            <person name="Khaldi N."/>
            <person name="Joardar V.S."/>
            <person name="Maiti R."/>
            <person name="Amedeo P."/>
            <person name="Anderson M.J."/>
            <person name="Crabtree J."/>
            <person name="Silva J.C."/>
            <person name="Badger J.H."/>
            <person name="Albarraq A."/>
            <person name="Angiuoli S."/>
            <person name="Bussey H."/>
            <person name="Bowyer P."/>
            <person name="Cotty P.J."/>
            <person name="Dyer P.S."/>
            <person name="Egan A."/>
            <person name="Galens K."/>
            <person name="Fraser-Liggett C.M."/>
            <person name="Haas B.J."/>
            <person name="Inman J.M."/>
            <person name="Kent R."/>
            <person name="Lemieux S."/>
            <person name="Malavazi I."/>
            <person name="Orvis J."/>
            <person name="Roemer T."/>
            <person name="Ronning C.M."/>
            <person name="Sundaram J.P."/>
            <person name="Sutton G."/>
            <person name="Turner G."/>
            <person name="Venter J.C."/>
            <person name="White O.R."/>
            <person name="Whitty B.R."/>
            <person name="Youngman P."/>
            <person name="Wolfe K.H."/>
            <person name="Goldman G.H."/>
            <person name="Wortman J.R."/>
            <person name="Jiang B."/>
            <person name="Denning D.W."/>
            <person name="Nierman W.C."/>
        </authorList>
    </citation>
    <scope>NUCLEOTIDE SEQUENCE [LARGE SCALE GENOMIC DNA]</scope>
    <source>
        <strain evidence="14">ATCC 1020 / DSM 3700 / CBS 544.65 / FGSC A1164 / JCM 1740 / NRRL 181 / WB 181</strain>
    </source>
</reference>
<proteinExistence type="inferred from homology"/>
<evidence type="ECO:0000256" key="8">
    <source>
        <dbReference type="SAM" id="Phobius"/>
    </source>
</evidence>
<feature type="domain" description="CSC1/OSCA1-like 7TM region" evidence="9">
    <location>
        <begin position="637"/>
        <end position="709"/>
    </location>
</feature>
<evidence type="ECO:0008006" key="15">
    <source>
        <dbReference type="Google" id="ProtNLM"/>
    </source>
</evidence>
<evidence type="ECO:0000259" key="12">
    <source>
        <dbReference type="Pfam" id="PF14703"/>
    </source>
</evidence>
<feature type="domain" description="CSC1/OSCA1-like cytosolic" evidence="12">
    <location>
        <begin position="204"/>
        <end position="402"/>
    </location>
</feature>
<comment type="subcellular location">
    <subcellularLocation>
        <location evidence="1">Membrane</location>
        <topology evidence="1">Multi-pass membrane protein</topology>
    </subcellularLocation>
</comment>
<dbReference type="Proteomes" id="UP000006702">
    <property type="component" value="Unassembled WGS sequence"/>
</dbReference>
<dbReference type="InterPro" id="IPR027815">
    <property type="entry name" value="CSC1/OSCA1-like_cyt"/>
</dbReference>
<comment type="similarity">
    <text evidence="2">Belongs to the CSC1 (TC 1.A.17) family.</text>
</comment>
<dbReference type="Pfam" id="PF13967">
    <property type="entry name" value="RSN1_TM"/>
    <property type="match status" value="1"/>
</dbReference>
<evidence type="ECO:0000313" key="13">
    <source>
        <dbReference type="EMBL" id="EAW17702.1"/>
    </source>
</evidence>
<dbReference type="KEGG" id="nfi:NFIA_076320"/>
<dbReference type="VEuPathDB" id="FungiDB:NFIA_076320"/>
<evidence type="ECO:0000256" key="5">
    <source>
        <dbReference type="ARBA" id="ARBA00022989"/>
    </source>
</evidence>
<feature type="transmembrane region" description="Helical" evidence="8">
    <location>
        <begin position="601"/>
        <end position="631"/>
    </location>
</feature>
<dbReference type="EMBL" id="DS027696">
    <property type="protein sequence ID" value="EAW17702.1"/>
    <property type="molecule type" value="Genomic_DNA"/>
</dbReference>
<feature type="compositionally biased region" description="Polar residues" evidence="7">
    <location>
        <begin position="782"/>
        <end position="792"/>
    </location>
</feature>
<dbReference type="InterPro" id="IPR032880">
    <property type="entry name" value="CSC1/OSCA1-like_N"/>
</dbReference>
<evidence type="ECO:0000256" key="7">
    <source>
        <dbReference type="SAM" id="MobiDB-lite"/>
    </source>
</evidence>
<dbReference type="InterPro" id="IPR045122">
    <property type="entry name" value="Csc1-like"/>
</dbReference>
<feature type="transmembrane region" description="Helical" evidence="8">
    <location>
        <begin position="643"/>
        <end position="665"/>
    </location>
</feature>
<evidence type="ECO:0000259" key="11">
    <source>
        <dbReference type="Pfam" id="PF13967"/>
    </source>
</evidence>
<dbReference type="InterPro" id="IPR003864">
    <property type="entry name" value="CSC1/OSCA1-like_7TM"/>
</dbReference>
<name>A1DE95_NEOFI</name>
<dbReference type="OrthoDB" id="1076608at2759"/>
<dbReference type="GO" id="GO:0005227">
    <property type="term" value="F:calcium-activated cation channel activity"/>
    <property type="evidence" value="ECO:0007669"/>
    <property type="project" value="InterPro"/>
</dbReference>
<organism evidence="13 14">
    <name type="scientific">Neosartorya fischeri (strain ATCC 1020 / DSM 3700 / CBS 544.65 / FGSC A1164 / JCM 1740 / NRRL 181 / WB 181)</name>
    <name type="common">Aspergillus fischerianus</name>
    <dbReference type="NCBI Taxonomy" id="331117"/>
    <lineage>
        <taxon>Eukaryota</taxon>
        <taxon>Fungi</taxon>
        <taxon>Dikarya</taxon>
        <taxon>Ascomycota</taxon>
        <taxon>Pezizomycotina</taxon>
        <taxon>Eurotiomycetes</taxon>
        <taxon>Eurotiomycetidae</taxon>
        <taxon>Eurotiales</taxon>
        <taxon>Aspergillaceae</taxon>
        <taxon>Aspergillus</taxon>
        <taxon>Aspergillus subgen. Fumigati</taxon>
    </lineage>
</organism>
<keyword evidence="5 8" id="KW-1133">Transmembrane helix</keyword>
<feature type="transmembrane region" description="Helical" evidence="8">
    <location>
        <begin position="506"/>
        <end position="534"/>
    </location>
</feature>
<dbReference type="Pfam" id="PF02714">
    <property type="entry name" value="RSN1_7TM"/>
    <property type="match status" value="2"/>
</dbReference>
<feature type="transmembrane region" description="Helical" evidence="8">
    <location>
        <begin position="111"/>
        <end position="130"/>
    </location>
</feature>
<dbReference type="GeneID" id="4586199"/>
<keyword evidence="4 8" id="KW-0812">Transmembrane</keyword>
<dbReference type="eggNOG" id="KOG1134">
    <property type="taxonomic scope" value="Eukaryota"/>
</dbReference>
<accession>A1DE95</accession>
<keyword evidence="14" id="KW-1185">Reference proteome</keyword>
<evidence type="ECO:0000256" key="1">
    <source>
        <dbReference type="ARBA" id="ARBA00004141"/>
    </source>
</evidence>
<dbReference type="AlphaFoldDB" id="A1DE95"/>
<evidence type="ECO:0000256" key="3">
    <source>
        <dbReference type="ARBA" id="ARBA00022448"/>
    </source>
</evidence>
<feature type="transmembrane region" description="Helical" evidence="8">
    <location>
        <begin position="686"/>
        <end position="712"/>
    </location>
</feature>
<dbReference type="PANTHER" id="PTHR13018">
    <property type="entry name" value="PROBABLE MEMBRANE PROTEIN DUF221-RELATED"/>
    <property type="match status" value="1"/>
</dbReference>
<feature type="transmembrane region" description="Helical" evidence="8">
    <location>
        <begin position="459"/>
        <end position="485"/>
    </location>
</feature>
<feature type="domain" description="10TM putative phosphate transporter extracellular tail" evidence="10">
    <location>
        <begin position="821"/>
        <end position="913"/>
    </location>
</feature>
<feature type="domain" description="CSC1/OSCA1-like 7TM region" evidence="9">
    <location>
        <begin position="417"/>
        <end position="620"/>
    </location>
</feature>
<dbReference type="InterPro" id="IPR022257">
    <property type="entry name" value="PHM7_ext"/>
</dbReference>
<protein>
    <recommendedName>
        <fullName evidence="15">DUF221 domain protein</fullName>
    </recommendedName>
</protein>
<feature type="region of interest" description="Disordered" evidence="7">
    <location>
        <begin position="276"/>
        <end position="303"/>
    </location>
</feature>
<feature type="transmembrane region" description="Helical" evidence="8">
    <location>
        <begin position="160"/>
        <end position="179"/>
    </location>
</feature>
<dbReference type="RefSeq" id="XP_001259599.1">
    <property type="nucleotide sequence ID" value="XM_001259598.1"/>
</dbReference>
<dbReference type="PANTHER" id="PTHR13018:SF26">
    <property type="entry name" value="DOMAIN PROTEIN, PUTATIVE (AFU_ORTHOLOGUE AFUA_5G10920)-RELATED"/>
    <property type="match status" value="1"/>
</dbReference>
<feature type="region of interest" description="Disordered" evidence="7">
    <location>
        <begin position="767"/>
        <end position="799"/>
    </location>
</feature>
<evidence type="ECO:0000313" key="14">
    <source>
        <dbReference type="Proteomes" id="UP000006702"/>
    </source>
</evidence>
<feature type="transmembrane region" description="Helical" evidence="8">
    <location>
        <begin position="31"/>
        <end position="52"/>
    </location>
</feature>
<keyword evidence="3" id="KW-0813">Transport</keyword>
<evidence type="ECO:0000256" key="4">
    <source>
        <dbReference type="ARBA" id="ARBA00022692"/>
    </source>
</evidence>
<feature type="transmembrane region" description="Helical" evidence="8">
    <location>
        <begin position="414"/>
        <end position="439"/>
    </location>
</feature>